<reference evidence="2 3" key="1">
    <citation type="submission" date="2018-03" db="EMBL/GenBank/DDBJ databases">
        <title>Genomic Encyclopedia of Type Strains, Phase III (KMG-III): the genomes of soil and plant-associated and newly described type strains.</title>
        <authorList>
            <person name="Whitman W."/>
        </authorList>
    </citation>
    <scope>NUCLEOTIDE SEQUENCE [LARGE SCALE GENOMIC DNA]</scope>
    <source>
        <strain evidence="2 3">CGMCC 4.7104</strain>
    </source>
</reference>
<dbReference type="GO" id="GO:0003677">
    <property type="term" value="F:DNA binding"/>
    <property type="evidence" value="ECO:0007669"/>
    <property type="project" value="TreeGrafter"/>
</dbReference>
<dbReference type="Gene3D" id="3.30.450.40">
    <property type="match status" value="1"/>
</dbReference>
<feature type="domain" description="IclR-ED" evidence="1">
    <location>
        <begin position="1"/>
        <end position="160"/>
    </location>
</feature>
<dbReference type="PANTHER" id="PTHR30136">
    <property type="entry name" value="HELIX-TURN-HELIX TRANSCRIPTIONAL REGULATOR, ICLR FAMILY"/>
    <property type="match status" value="1"/>
</dbReference>
<comment type="caution">
    <text evidence="2">The sequence shown here is derived from an EMBL/GenBank/DDBJ whole genome shotgun (WGS) entry which is preliminary data.</text>
</comment>
<dbReference type="GO" id="GO:0045892">
    <property type="term" value="P:negative regulation of DNA-templated transcription"/>
    <property type="evidence" value="ECO:0007669"/>
    <property type="project" value="TreeGrafter"/>
</dbReference>
<dbReference type="SUPFAM" id="SSF55781">
    <property type="entry name" value="GAF domain-like"/>
    <property type="match status" value="1"/>
</dbReference>
<evidence type="ECO:0000259" key="1">
    <source>
        <dbReference type="PROSITE" id="PS51078"/>
    </source>
</evidence>
<sequence length="165" mass="17557">MPYLEDLFHVTHQHILLAVRDGDAATLVERLSAHDASPAHYRVGGRMPLTGTGVGLVLLAHAPADVQEHFLERFEEGQSYDGVRTAESLRRVLAEVRRGGYAIGSKAGPEPHTTAAAPIRNADGVVAAVSVVAPSADFDAAIYVPAVRATARAVSRAMNDTRRIG</sequence>
<accession>A0A2T0MQ71</accession>
<proteinExistence type="predicted"/>
<gene>
    <name evidence="2" type="ORF">B0I32_11732</name>
</gene>
<dbReference type="InterPro" id="IPR014757">
    <property type="entry name" value="Tscrpt_reg_IclR_C"/>
</dbReference>
<organism evidence="2 3">
    <name type="scientific">Nonomuraea fuscirosea</name>
    <dbReference type="NCBI Taxonomy" id="1291556"/>
    <lineage>
        <taxon>Bacteria</taxon>
        <taxon>Bacillati</taxon>
        <taxon>Actinomycetota</taxon>
        <taxon>Actinomycetes</taxon>
        <taxon>Streptosporangiales</taxon>
        <taxon>Streptosporangiaceae</taxon>
        <taxon>Nonomuraea</taxon>
    </lineage>
</organism>
<evidence type="ECO:0000313" key="3">
    <source>
        <dbReference type="Proteomes" id="UP000238312"/>
    </source>
</evidence>
<dbReference type="Pfam" id="PF01614">
    <property type="entry name" value="IclR_C"/>
    <property type="match status" value="1"/>
</dbReference>
<name>A0A2T0MQ71_9ACTN</name>
<keyword evidence="3" id="KW-1185">Reference proteome</keyword>
<dbReference type="GO" id="GO:0003700">
    <property type="term" value="F:DNA-binding transcription factor activity"/>
    <property type="evidence" value="ECO:0007669"/>
    <property type="project" value="TreeGrafter"/>
</dbReference>
<dbReference type="InterPro" id="IPR029016">
    <property type="entry name" value="GAF-like_dom_sf"/>
</dbReference>
<dbReference type="AlphaFoldDB" id="A0A2T0MQ71"/>
<dbReference type="PROSITE" id="PS51078">
    <property type="entry name" value="ICLR_ED"/>
    <property type="match status" value="1"/>
</dbReference>
<dbReference type="InterPro" id="IPR050707">
    <property type="entry name" value="HTH_MetabolicPath_Reg"/>
</dbReference>
<dbReference type="EMBL" id="PVNG01000017">
    <property type="protein sequence ID" value="PRX60265.1"/>
    <property type="molecule type" value="Genomic_DNA"/>
</dbReference>
<protein>
    <submittedName>
        <fullName evidence="2">Transcriptional regulator</fullName>
    </submittedName>
</protein>
<dbReference type="PANTHER" id="PTHR30136:SF24">
    <property type="entry name" value="HTH-TYPE TRANSCRIPTIONAL REPRESSOR ALLR"/>
    <property type="match status" value="1"/>
</dbReference>
<dbReference type="Proteomes" id="UP000238312">
    <property type="component" value="Unassembled WGS sequence"/>
</dbReference>
<evidence type="ECO:0000313" key="2">
    <source>
        <dbReference type="EMBL" id="PRX60265.1"/>
    </source>
</evidence>